<dbReference type="InterPro" id="IPR014001">
    <property type="entry name" value="Helicase_ATP-bd"/>
</dbReference>
<protein>
    <submittedName>
        <fullName evidence="11">Uncharacterized protein</fullName>
    </submittedName>
</protein>
<feature type="compositionally biased region" description="Basic and acidic residues" evidence="7">
    <location>
        <begin position="1837"/>
        <end position="1846"/>
    </location>
</feature>
<feature type="compositionally biased region" description="Low complexity" evidence="7">
    <location>
        <begin position="1477"/>
        <end position="1486"/>
    </location>
</feature>
<feature type="region of interest" description="Disordered" evidence="7">
    <location>
        <begin position="1743"/>
        <end position="1852"/>
    </location>
</feature>
<dbReference type="PROSITE" id="PS50013">
    <property type="entry name" value="CHROMO_2"/>
    <property type="match status" value="2"/>
</dbReference>
<dbReference type="SMART" id="SM00490">
    <property type="entry name" value="HELICc"/>
    <property type="match status" value="1"/>
</dbReference>
<feature type="domain" description="Chromo" evidence="8">
    <location>
        <begin position="302"/>
        <end position="366"/>
    </location>
</feature>
<feature type="region of interest" description="Disordered" evidence="7">
    <location>
        <begin position="1385"/>
        <end position="1409"/>
    </location>
</feature>
<sequence length="1852" mass="213262">MAQQRDMYNQYIPPNGYQPNPAYAQQQQSPQQQQPDAMSSPQQQQQIHRNYAPNPAYRPAAAFGQGMPPSSSAAAYQQHIQMQQQMQQMGYAAQQQQPQNMQFHQMNMPPQGYPPNVAFQQQSMHRPQMHSQQMAPQIQQQMHQMQQQRPVYQGNMVYGMPQQNMMQQQQQMARPMHQMQQQQQHRYGPPQQGQQNMMTWKMMSQGQMHQAQHHPQHSAPAPAPQKTRQSSRKTKKRIVYDEPSSDEEEELDLPSEESEDEVSDFDDSDSPRSKKNKKAKKDPSAAVSEESEDLVTIPMGTKEFEKILDYRKNPTTNKEELLVKYKNMSYHHIEWLPITTVESAHLGKHRVKKFLSKYQAEGEKGEDYAEYLKIDRIIDEGELNDPETDELKVYYLVKWNNTFYDGSTWESEDDVEKVSFREIYKIDEAKIDEFHTRRQMPDQKRANYPARPYINQYFKYDRSPRFKYSNELRSYQLEGLNWLRFCYYSFRSCILADEMGLGKTVQSVALLNDIYCGLNIRGPFLVVAPLSTIPHWERAFKAWTDLNTVDYRGSQLARALVHDTEFFYKDADGQVIPSKTKFDVLITTYEMASAGAAHLREINWQCAVFDEAHRLKNKQSKVLEILKTFTIYHKLLLTGTPLQNNLDELFSLLHFMQPEIYSDERLFFHEYGSLQTAAQVEKLQLMLKPIMLRRFKEDVEKSIPVKEETVIEVELTNPQKRYYRAILERNFGFLKKGSRTNKELPHLRNIMMQLRKCCIHPYLLEGAEEVITSESNAKSQEAQFKCLIESSGKLVLIDKLLKKLKDGNHKVLIFSQFTTCLDILADYLRGRNYNYERIDGGVPSEQRQAGIDRFSTMPIDESFVFLLCTRAGGVGINLTAADTVIIFDSDWNPQNDLQAQARCHRIGQTKPVQIYRLVCRNTYEKDMFDRAGLKLGLDKAVMRRMDSQTSSVNEDETGISKNELNKKEIEDLLKKGAYGAMMDDESSAQFCAEDIDQILERRTTVIRHEGNDTGSMFSKATFSSSDGATVELDDPDFWEKWAAKAQIETTEAPDENELIVYQPRRRRQVQRFGSRPADGSVSSNEGENDSDAYVDDKERGRRKRDGIRPWSLSEKTKYERKLMIYGYGRWKSMKTHFPRRSERDLKAVTRAMMRLILPTIERNTEEDYRLIQDIEGILDQDVDDEPRNKSVPYNNATKAQTAEYRTFLLEAPQDYLDHVTKKGRNIILRIQMLHVIRDKIVPQEWDEAKKLEIPKVTGNPPAAWWGHNEDRDLLLGICRYGYQQYYAMRSDPEFSFYGRKYDDSQAGLDDEDGKQESDAENEKNGDTDANGEAYIWPSKADLGMRLRRIIAAFLREKAIVNRKESRMQKHMEKEKAKEAARERTKLARQRKKEDRLAEKQEAKWRETSKRWSKKSKQDFLRTVMSFGVETIPGDPNILWDRFKELSGLDKKTDESLDLHLQDVISICEDVVKRHNENTNGNGTAAGSAGGKGADSSFIEGHSRDSSMDPIPMPLPPVSESGETDGDEKNESSDVKQEDEPLDNDASNTDIKDEPLKTESVTKNEDDADMGLDQDLEDDKLDDDKNDDDQDGDQDGEGEGEGEGHDGDAIPYDRARRVLKRIEQMKTIRESVMVNPDLDDLLSRARKTSGLPSWWKVPEHDKAFLQGICKHGVNRSDLIVADDELPFHHIKKQIESTHEASEAKNEEGEEGATDSEFLWPRDLVIARRIDSLCELVLKPKPLSKRGATSRKRKAADAKDSKPSGLKLMLKVNKHKQQDYASDEEDESMATYSSDEGEDTDDMLEQANQRLNSRSQASSVYSQASPNAANHPSDVNEEMPSKKPRLDEATVDAP</sequence>
<feature type="domain" description="Helicase ATP-binding" evidence="9">
    <location>
        <begin position="484"/>
        <end position="659"/>
    </location>
</feature>
<accession>A0A8H7Q7X5</accession>
<dbReference type="GO" id="GO:0005634">
    <property type="term" value="C:nucleus"/>
    <property type="evidence" value="ECO:0007669"/>
    <property type="project" value="UniProtKB-SubCell"/>
</dbReference>
<feature type="domain" description="Helicase C-terminal" evidence="10">
    <location>
        <begin position="796"/>
        <end position="965"/>
    </location>
</feature>
<feature type="compositionally biased region" description="Acidic residues" evidence="7">
    <location>
        <begin position="1565"/>
        <end position="1600"/>
    </location>
</feature>
<dbReference type="GO" id="GO:0005524">
    <property type="term" value="F:ATP binding"/>
    <property type="evidence" value="ECO:0007669"/>
    <property type="project" value="UniProtKB-KW"/>
</dbReference>
<keyword evidence="2" id="KW-0677">Repeat</keyword>
<dbReference type="SMART" id="SM00487">
    <property type="entry name" value="DEXDc"/>
    <property type="match status" value="1"/>
</dbReference>
<keyword evidence="4" id="KW-0378">Hydrolase</keyword>
<dbReference type="GO" id="GO:0008094">
    <property type="term" value="F:ATP-dependent activity, acting on DNA"/>
    <property type="evidence" value="ECO:0007669"/>
    <property type="project" value="UniProtKB-ARBA"/>
</dbReference>
<dbReference type="Pfam" id="PF00385">
    <property type="entry name" value="Chromo"/>
    <property type="match status" value="1"/>
</dbReference>
<dbReference type="InterPro" id="IPR000330">
    <property type="entry name" value="SNF2_N"/>
</dbReference>
<keyword evidence="6" id="KW-0539">Nucleus</keyword>
<evidence type="ECO:0000259" key="9">
    <source>
        <dbReference type="PROSITE" id="PS51192"/>
    </source>
</evidence>
<gene>
    <name evidence="11" type="ORF">INT44_003010</name>
</gene>
<evidence type="ECO:0000256" key="7">
    <source>
        <dbReference type="SAM" id="MobiDB-lite"/>
    </source>
</evidence>
<feature type="compositionally biased region" description="Basic and acidic residues" evidence="7">
    <location>
        <begin position="1694"/>
        <end position="1705"/>
    </location>
</feature>
<evidence type="ECO:0000313" key="12">
    <source>
        <dbReference type="Proteomes" id="UP000612746"/>
    </source>
</evidence>
<feature type="compositionally biased region" description="Basic and acidic residues" evidence="7">
    <location>
        <begin position="1549"/>
        <end position="1564"/>
    </location>
</feature>
<dbReference type="SUPFAM" id="SSF52540">
    <property type="entry name" value="P-loop containing nucleoside triphosphate hydrolases"/>
    <property type="match status" value="2"/>
</dbReference>
<dbReference type="Gene3D" id="1.10.10.60">
    <property type="entry name" value="Homeodomain-like"/>
    <property type="match status" value="2"/>
</dbReference>
<dbReference type="PANTHER" id="PTHR45623">
    <property type="entry name" value="CHROMODOMAIN-HELICASE-DNA-BINDING PROTEIN 3-RELATED-RELATED"/>
    <property type="match status" value="1"/>
</dbReference>
<dbReference type="InterPro" id="IPR056342">
    <property type="entry name" value="HTH_CHD6-9"/>
</dbReference>
<dbReference type="InterPro" id="IPR001650">
    <property type="entry name" value="Helicase_C-like"/>
</dbReference>
<dbReference type="Pfam" id="PF00176">
    <property type="entry name" value="SNF2-rel_dom"/>
    <property type="match status" value="1"/>
</dbReference>
<dbReference type="Gene3D" id="3.40.50.300">
    <property type="entry name" value="P-loop containing nucleotide triphosphate hydrolases"/>
    <property type="match status" value="1"/>
</dbReference>
<organism evidence="11 12">
    <name type="scientific">Umbelopsis vinacea</name>
    <dbReference type="NCBI Taxonomy" id="44442"/>
    <lineage>
        <taxon>Eukaryota</taxon>
        <taxon>Fungi</taxon>
        <taxon>Fungi incertae sedis</taxon>
        <taxon>Mucoromycota</taxon>
        <taxon>Mucoromycotina</taxon>
        <taxon>Umbelopsidomycetes</taxon>
        <taxon>Umbelopsidales</taxon>
        <taxon>Umbelopsidaceae</taxon>
        <taxon>Umbelopsis</taxon>
    </lineage>
</organism>
<feature type="compositionally biased region" description="Low complexity" evidence="7">
    <location>
        <begin position="18"/>
        <end position="62"/>
    </location>
</feature>
<dbReference type="SMART" id="SM00298">
    <property type="entry name" value="CHROMO"/>
    <property type="match status" value="2"/>
</dbReference>
<dbReference type="PROSITE" id="PS51192">
    <property type="entry name" value="HELICASE_ATP_BIND_1"/>
    <property type="match status" value="1"/>
</dbReference>
<evidence type="ECO:0000256" key="2">
    <source>
        <dbReference type="ARBA" id="ARBA00022737"/>
    </source>
</evidence>
<dbReference type="Pfam" id="PF23078">
    <property type="entry name" value="HTH_CHD6-9"/>
    <property type="match status" value="1"/>
</dbReference>
<dbReference type="Gene3D" id="3.40.50.10810">
    <property type="entry name" value="Tandem AAA-ATPase domain"/>
    <property type="match status" value="1"/>
</dbReference>
<evidence type="ECO:0000259" key="10">
    <source>
        <dbReference type="PROSITE" id="PS51194"/>
    </source>
</evidence>
<reference evidence="11" key="1">
    <citation type="submission" date="2020-12" db="EMBL/GenBank/DDBJ databases">
        <title>Metabolic potential, ecology and presence of endohyphal bacteria is reflected in genomic diversity of Mucoromycotina.</title>
        <authorList>
            <person name="Muszewska A."/>
            <person name="Okrasinska A."/>
            <person name="Steczkiewicz K."/>
            <person name="Drgas O."/>
            <person name="Orlowska M."/>
            <person name="Perlinska-Lenart U."/>
            <person name="Aleksandrzak-Piekarczyk T."/>
            <person name="Szatraj K."/>
            <person name="Zielenkiewicz U."/>
            <person name="Pilsyk S."/>
            <person name="Malc E."/>
            <person name="Mieczkowski P."/>
            <person name="Kruszewska J.S."/>
            <person name="Biernat P."/>
            <person name="Pawlowska J."/>
        </authorList>
    </citation>
    <scope>NUCLEOTIDE SEQUENCE</scope>
    <source>
        <strain evidence="11">WA0000051536</strain>
    </source>
</reference>
<dbReference type="InterPro" id="IPR000953">
    <property type="entry name" value="Chromo/chromo_shadow_dom"/>
</dbReference>
<feature type="region of interest" description="Disordered" evidence="7">
    <location>
        <begin position="175"/>
        <end position="194"/>
    </location>
</feature>
<dbReference type="InterPro" id="IPR038718">
    <property type="entry name" value="SNF2-like_sf"/>
</dbReference>
<dbReference type="SUPFAM" id="SSF54160">
    <property type="entry name" value="Chromo domain-like"/>
    <property type="match status" value="2"/>
</dbReference>
<dbReference type="PROSITE" id="PS51194">
    <property type="entry name" value="HELICASE_CTER"/>
    <property type="match status" value="1"/>
</dbReference>
<dbReference type="InterPro" id="IPR023780">
    <property type="entry name" value="Chromo_domain"/>
</dbReference>
<dbReference type="PANTHER" id="PTHR45623:SF11">
    <property type="entry name" value="KISMET, ISOFORM C"/>
    <property type="match status" value="1"/>
</dbReference>
<evidence type="ECO:0000259" key="8">
    <source>
        <dbReference type="PROSITE" id="PS50013"/>
    </source>
</evidence>
<feature type="compositionally biased region" description="Basic and acidic residues" evidence="7">
    <location>
        <begin position="1526"/>
        <end position="1538"/>
    </location>
</feature>
<evidence type="ECO:0000256" key="5">
    <source>
        <dbReference type="ARBA" id="ARBA00022840"/>
    </source>
</evidence>
<dbReference type="Gene3D" id="2.40.50.40">
    <property type="match status" value="2"/>
</dbReference>
<dbReference type="OrthoDB" id="5857104at2759"/>
<evidence type="ECO:0000256" key="3">
    <source>
        <dbReference type="ARBA" id="ARBA00022741"/>
    </source>
</evidence>
<feature type="compositionally biased region" description="Acidic residues" evidence="7">
    <location>
        <begin position="1793"/>
        <end position="1802"/>
    </location>
</feature>
<feature type="region of interest" description="Disordered" evidence="7">
    <location>
        <begin position="1694"/>
        <end position="1713"/>
    </location>
</feature>
<dbReference type="InterPro" id="IPR049730">
    <property type="entry name" value="SNF2/RAD54-like_C"/>
</dbReference>
<feature type="compositionally biased region" description="Polar residues" evidence="7">
    <location>
        <begin position="1804"/>
        <end position="1828"/>
    </location>
</feature>
<keyword evidence="3" id="KW-0547">Nucleotide-binding</keyword>
<dbReference type="InterPro" id="IPR016197">
    <property type="entry name" value="Chromo-like_dom_sf"/>
</dbReference>
<dbReference type="Proteomes" id="UP000612746">
    <property type="component" value="Unassembled WGS sequence"/>
</dbReference>
<comment type="subcellular location">
    <subcellularLocation>
        <location evidence="1">Nucleus</location>
    </subcellularLocation>
</comment>
<feature type="region of interest" description="Disordered" evidence="7">
    <location>
        <begin position="1305"/>
        <end position="1332"/>
    </location>
</feature>
<feature type="region of interest" description="Disordered" evidence="7">
    <location>
        <begin position="202"/>
        <end position="294"/>
    </location>
</feature>
<dbReference type="CDD" id="cd18793">
    <property type="entry name" value="SF2_C_SNF"/>
    <property type="match status" value="1"/>
</dbReference>
<comment type="caution">
    <text evidence="11">The sequence shown here is derived from an EMBL/GenBank/DDBJ whole genome shotgun (WGS) entry which is preliminary data.</text>
</comment>
<feature type="region of interest" description="Disordered" evidence="7">
    <location>
        <begin position="1069"/>
        <end position="1100"/>
    </location>
</feature>
<dbReference type="InterPro" id="IPR001005">
    <property type="entry name" value="SANT/Myb"/>
</dbReference>
<feature type="compositionally biased region" description="Acidic residues" evidence="7">
    <location>
        <begin position="243"/>
        <end position="268"/>
    </location>
</feature>
<keyword evidence="5" id="KW-0067">ATP-binding</keyword>
<feature type="compositionally biased region" description="Basic and acidic residues" evidence="7">
    <location>
        <begin position="1601"/>
        <end position="1611"/>
    </location>
</feature>
<dbReference type="EMBL" id="JAEPRA010000004">
    <property type="protein sequence ID" value="KAG2186784.1"/>
    <property type="molecule type" value="Genomic_DNA"/>
</dbReference>
<dbReference type="InterPro" id="IPR027417">
    <property type="entry name" value="P-loop_NTPase"/>
</dbReference>
<name>A0A8H7Q7X5_9FUNG</name>
<feature type="region of interest" description="Disordered" evidence="7">
    <location>
        <begin position="1"/>
        <end position="79"/>
    </location>
</feature>
<proteinExistence type="predicted"/>
<keyword evidence="12" id="KW-1185">Reference proteome</keyword>
<dbReference type="Pfam" id="PF00271">
    <property type="entry name" value="Helicase_C"/>
    <property type="match status" value="1"/>
</dbReference>
<feature type="compositionally biased region" description="Low complexity" evidence="7">
    <location>
        <begin position="217"/>
        <end position="228"/>
    </location>
</feature>
<evidence type="ECO:0000256" key="4">
    <source>
        <dbReference type="ARBA" id="ARBA00022801"/>
    </source>
</evidence>
<dbReference type="CDD" id="cd00167">
    <property type="entry name" value="SANT"/>
    <property type="match status" value="1"/>
</dbReference>
<evidence type="ECO:0000256" key="6">
    <source>
        <dbReference type="ARBA" id="ARBA00023242"/>
    </source>
</evidence>
<evidence type="ECO:0000313" key="11">
    <source>
        <dbReference type="EMBL" id="KAG2186784.1"/>
    </source>
</evidence>
<dbReference type="CDD" id="cd18659">
    <property type="entry name" value="CD2_tandem"/>
    <property type="match status" value="1"/>
</dbReference>
<feature type="region of interest" description="Disordered" evidence="7">
    <location>
        <begin position="1477"/>
        <end position="1611"/>
    </location>
</feature>
<feature type="compositionally biased region" description="Basic residues" evidence="7">
    <location>
        <begin position="1743"/>
        <end position="1752"/>
    </location>
</feature>
<feature type="domain" description="Chromo" evidence="8">
    <location>
        <begin position="372"/>
        <end position="446"/>
    </location>
</feature>
<evidence type="ECO:0000256" key="1">
    <source>
        <dbReference type="ARBA" id="ARBA00004123"/>
    </source>
</evidence>
<dbReference type="GO" id="GO:0016787">
    <property type="term" value="F:hydrolase activity"/>
    <property type="evidence" value="ECO:0007669"/>
    <property type="project" value="UniProtKB-KW"/>
</dbReference>
<feature type="compositionally biased region" description="Basic and acidic residues" evidence="7">
    <location>
        <begin position="1314"/>
        <end position="1326"/>
    </location>
</feature>